<keyword evidence="2" id="KW-0472">Membrane</keyword>
<feature type="compositionally biased region" description="Basic and acidic residues" evidence="1">
    <location>
        <begin position="738"/>
        <end position="748"/>
    </location>
</feature>
<dbReference type="InterPro" id="IPR048176">
    <property type="entry name" value="TrbC"/>
</dbReference>
<comment type="caution">
    <text evidence="3">The sequence shown here is derived from an EMBL/GenBank/DDBJ whole genome shotgun (WGS) entry which is preliminary data.</text>
</comment>
<feature type="transmembrane region" description="Helical" evidence="2">
    <location>
        <begin position="47"/>
        <end position="65"/>
    </location>
</feature>
<gene>
    <name evidence="3" type="ORF">G8O67_004976</name>
</gene>
<evidence type="ECO:0000256" key="2">
    <source>
        <dbReference type="SAM" id="Phobius"/>
    </source>
</evidence>
<dbReference type="AlphaFoldDB" id="A0A756LFS9"/>
<organism evidence="3">
    <name type="scientific">Salmonella enterica</name>
    <name type="common">Salmonella choleraesuis</name>
    <dbReference type="NCBI Taxonomy" id="28901"/>
    <lineage>
        <taxon>Bacteria</taxon>
        <taxon>Pseudomonadati</taxon>
        <taxon>Pseudomonadota</taxon>
        <taxon>Gammaproteobacteria</taxon>
        <taxon>Enterobacterales</taxon>
        <taxon>Enterobacteriaceae</taxon>
        <taxon>Salmonella</taxon>
    </lineage>
</organism>
<sequence>MSEQHRVNPELIHRTAWGNPLWNALQSLNIYGLCVAGSLVASFIWPLALPLCLLISVITGLIFSLQRWRCPLRMPVTLNRPDPSQDRLVRRSLFSFWPTLFQHEALQESPARGIFYVGYQRLRDVGRELWLSADDLTRHIMFFAATGGGKTETIFAWIVNPLCWARGFTLVDGKAQNDTARTVWYLARRFGREDDVEVINFMNAGRSRSEIIQSGDKTRPQSNSWNPFCYSTEAFTAETMQSMLPQNVQGGEWQSRAIAMNKALVFGTKFWCVREGKHMSLQMLREHMSLDKMAELYCRAIDDQWPEEAVAPLRNYLKDVPGFDMAQVRTPSAWTEEPRKQHAYLSGQFSETFSTFTEVFGDVFAEDAGDIDLRDSIHSDRILMVLIPAMDTSAHTTSALGRMFVTQQSMILARDLGYRLEGTDRDALEVKKYKGRFPYLSLFDEVGAYYTDRIAVEASQVRSLDFSLILMAQDQERIEGQTSAINTATLMQNTGTKFAGRVVSDDKTARTLKNAAGDEARARMNSLQRQEGIFSESWTDGNQINIQMESKVSVKDLISLQPGEFFSIFQGEAVPSASFYIPDKEKSCDSDPVVINRYIGVDAPSLGRLRRLVPRTAQRRIAAPENVSAITGVLTAKPSRRRRKISTDPIAVVDTFQNRLAGRQMALAMTEQYDFDFAAREQALWETAIDIITSTTREERRIRYITPNSPETASQDNEDDLPVRTALASFRPLPALPDDPRKDSKDGVKMTYRNQKSQNNNPRWPEKF</sequence>
<dbReference type="NCBIfam" id="NF041447">
    <property type="entry name" value="TrbC_conju"/>
    <property type="match status" value="1"/>
</dbReference>
<evidence type="ECO:0000313" key="3">
    <source>
        <dbReference type="EMBL" id="HAG0017588.1"/>
    </source>
</evidence>
<keyword evidence="2" id="KW-1133">Transmembrane helix</keyword>
<evidence type="ECO:0000256" key="1">
    <source>
        <dbReference type="SAM" id="MobiDB-lite"/>
    </source>
</evidence>
<reference evidence="3" key="2">
    <citation type="submission" date="2020-02" db="EMBL/GenBank/DDBJ databases">
        <authorList>
            <consortium name="NCBI Pathogen Detection Project"/>
        </authorList>
    </citation>
    <scope>NUCLEOTIDE SEQUENCE</scope>
    <source>
        <strain evidence="3">MA.CK_00/00002125</strain>
    </source>
</reference>
<feature type="region of interest" description="Disordered" evidence="1">
    <location>
        <begin position="728"/>
        <end position="768"/>
    </location>
</feature>
<dbReference type="EMBL" id="DAAWYJ010000035">
    <property type="protein sequence ID" value="HAG0017588.1"/>
    <property type="molecule type" value="Genomic_DNA"/>
</dbReference>
<reference evidence="3" key="1">
    <citation type="journal article" date="2018" name="Genome Biol.">
        <title>SKESA: strategic k-mer extension for scrupulous assemblies.</title>
        <authorList>
            <person name="Souvorov A."/>
            <person name="Agarwala R."/>
            <person name="Lipman D.J."/>
        </authorList>
    </citation>
    <scope>NUCLEOTIDE SEQUENCE</scope>
    <source>
        <strain evidence="3">MA.CK_00/00002125</strain>
    </source>
</reference>
<protein>
    <submittedName>
        <fullName evidence="3">Conjugal transfer protein TrbC</fullName>
    </submittedName>
</protein>
<dbReference type="SUPFAM" id="SSF52540">
    <property type="entry name" value="P-loop containing nucleoside triphosphate hydrolases"/>
    <property type="match status" value="1"/>
</dbReference>
<feature type="compositionally biased region" description="Polar residues" evidence="1">
    <location>
        <begin position="752"/>
        <end position="762"/>
    </location>
</feature>
<accession>A0A756LFS9</accession>
<keyword evidence="2" id="KW-0812">Transmembrane</keyword>
<dbReference type="Gene3D" id="3.40.50.300">
    <property type="entry name" value="P-loop containing nucleotide triphosphate hydrolases"/>
    <property type="match status" value="1"/>
</dbReference>
<dbReference type="InterPro" id="IPR027417">
    <property type="entry name" value="P-loop_NTPase"/>
</dbReference>
<proteinExistence type="predicted"/>
<name>A0A756LFS9_SALER</name>